<dbReference type="PANTHER" id="PTHR37162">
    <property type="entry name" value="HAT FAMILY DIMERISATION DOMAINCONTAINING PROTEIN-RELATED"/>
    <property type="match status" value="1"/>
</dbReference>
<accession>A0A164NGJ9</accession>
<protein>
    <submittedName>
        <fullName evidence="1">Uncharacterized protein</fullName>
    </submittedName>
</protein>
<dbReference type="InterPro" id="IPR012337">
    <property type="entry name" value="RNaseH-like_sf"/>
</dbReference>
<dbReference type="Proteomes" id="UP000076858">
    <property type="component" value="Unassembled WGS sequence"/>
</dbReference>
<sequence>MRDCQMILKSSAGSTLEKRIKETTVRSLHCSNSKKKTRSRSFKINLSYVQDSELKNWLIEDPKKPGHPFCKPCQKIIKASNKRDLIKHANRLSHKKAKLALKGQLPANDIRILSEKVQKKKKLEEDTTKLELALSAMVAKGNYPITLMDTLQAPLKAHVNDSAIVSNLRCGRTKTTALVKNVIGPAGKSNLVTILKSLHFSIIVDETTDRTTTKFLVILVRYFNEHQQKLVEEFFSMPVVSDATAAGLKVLILAEFEQVGIHLQNMIGFAADHCSVMLGHKAGLDAFLKKDLPWLTVFGCICHSFAPCSAAALEKLDKSIVQFCHDVHNFIAYSSKRKKEFTECQEFLNAAKHSISYPCKTRWLVFEGCSVRMLERWGPLELYFQSYLAEDNQAAKNIYRALTNPKMKLHYSFFAYVLPLVKKMNVRFQSEKVEIHRLLSSVEAELCSQIKMRVNHKDYTLIQLQFIDPKRALSGKVLSIAPLFYKFRSTLTLDIEEINTEWRQLSKLETKKTIRELDAIPAESLLLQREKRRRKALLEDLDYQYDDVDESGHSSGESSNDGDEEVMEVIIRETVSPSSPERELDRDPEYFWSFIKTYTDLNSGQTFLNVAELMEFLISLPHSSAAAERQFSRLKIIKTPLRQDQSGYHQRFNEYPQ</sequence>
<dbReference type="AlphaFoldDB" id="A0A164NGJ9"/>
<keyword evidence="2" id="KW-1185">Reference proteome</keyword>
<reference evidence="1 2" key="1">
    <citation type="submission" date="2016-03" db="EMBL/GenBank/DDBJ databases">
        <title>EvidentialGene: Evidence-directed Construction of Genes on Genomes.</title>
        <authorList>
            <person name="Gilbert D.G."/>
            <person name="Choi J.-H."/>
            <person name="Mockaitis K."/>
            <person name="Colbourne J."/>
            <person name="Pfrender M."/>
        </authorList>
    </citation>
    <scope>NUCLEOTIDE SEQUENCE [LARGE SCALE GENOMIC DNA]</scope>
    <source>
        <strain evidence="1 2">Xinb3</strain>
        <tissue evidence="1">Complete organism</tissue>
    </source>
</reference>
<organism evidence="1 2">
    <name type="scientific">Daphnia magna</name>
    <dbReference type="NCBI Taxonomy" id="35525"/>
    <lineage>
        <taxon>Eukaryota</taxon>
        <taxon>Metazoa</taxon>
        <taxon>Ecdysozoa</taxon>
        <taxon>Arthropoda</taxon>
        <taxon>Crustacea</taxon>
        <taxon>Branchiopoda</taxon>
        <taxon>Diplostraca</taxon>
        <taxon>Cladocera</taxon>
        <taxon>Anomopoda</taxon>
        <taxon>Daphniidae</taxon>
        <taxon>Daphnia</taxon>
    </lineage>
</organism>
<comment type="caution">
    <text evidence="1">The sequence shown here is derived from an EMBL/GenBank/DDBJ whole genome shotgun (WGS) entry which is preliminary data.</text>
</comment>
<proteinExistence type="predicted"/>
<dbReference type="SUPFAM" id="SSF53098">
    <property type="entry name" value="Ribonuclease H-like"/>
    <property type="match status" value="1"/>
</dbReference>
<evidence type="ECO:0000313" key="2">
    <source>
        <dbReference type="Proteomes" id="UP000076858"/>
    </source>
</evidence>
<feature type="non-terminal residue" evidence="1">
    <location>
        <position position="657"/>
    </location>
</feature>
<dbReference type="PANTHER" id="PTHR37162:SF1">
    <property type="entry name" value="BED-TYPE DOMAIN-CONTAINING PROTEIN"/>
    <property type="match status" value="1"/>
</dbReference>
<dbReference type="EMBL" id="LRGB01002857">
    <property type="protein sequence ID" value="KZS05937.1"/>
    <property type="molecule type" value="Genomic_DNA"/>
</dbReference>
<gene>
    <name evidence="1" type="ORF">APZ42_030739</name>
</gene>
<evidence type="ECO:0000313" key="1">
    <source>
        <dbReference type="EMBL" id="KZS05937.1"/>
    </source>
</evidence>
<name>A0A164NGJ9_9CRUS</name>
<dbReference type="OrthoDB" id="6361890at2759"/>